<reference evidence="5" key="2">
    <citation type="submission" date="2017-03" db="EMBL/GenBank/DDBJ databases">
        <title>Bacillus sp. V-88(T) DSM27956, whole genome shotgun sequencing project.</title>
        <authorList>
            <person name="Dastager S.G."/>
            <person name="Neurgaonkar P.S."/>
            <person name="Dharne M.S."/>
        </authorList>
    </citation>
    <scope>NUCLEOTIDE SEQUENCE [LARGE SCALE GENOMIC DNA]</scope>
    <source>
        <strain evidence="5">DSM 25145</strain>
    </source>
</reference>
<organism evidence="3 4">
    <name type="scientific">Domibacillus enclensis</name>
    <dbReference type="NCBI Taxonomy" id="1017273"/>
    <lineage>
        <taxon>Bacteria</taxon>
        <taxon>Bacillati</taxon>
        <taxon>Bacillota</taxon>
        <taxon>Bacilli</taxon>
        <taxon>Bacillales</taxon>
        <taxon>Bacillaceae</taxon>
        <taxon>Domibacillus</taxon>
    </lineage>
</organism>
<dbReference type="RefSeq" id="WP_045851373.1">
    <property type="nucleotide sequence ID" value="NZ_FTLX01000004.1"/>
</dbReference>
<dbReference type="Proteomes" id="UP000215545">
    <property type="component" value="Unassembled WGS sequence"/>
</dbReference>
<evidence type="ECO:0000313" key="3">
    <source>
        <dbReference type="EMBL" id="SIQ96939.1"/>
    </source>
</evidence>
<dbReference type="EMBL" id="MWSK01000004">
    <property type="protein sequence ID" value="OXS78104.1"/>
    <property type="molecule type" value="Genomic_DNA"/>
</dbReference>
<evidence type="ECO:0000313" key="5">
    <source>
        <dbReference type="Proteomes" id="UP000215545"/>
    </source>
</evidence>
<dbReference type="AlphaFoldDB" id="A0A1N6X3U4"/>
<dbReference type="NCBIfam" id="TIGR01550">
    <property type="entry name" value="DOC_P1"/>
    <property type="match status" value="1"/>
</dbReference>
<name>A0A1N6X3U4_9BACI</name>
<protein>
    <submittedName>
        <fullName evidence="3">Death on curing protein</fullName>
    </submittedName>
    <submittedName>
        <fullName evidence="2">Death-on-curing family protein</fullName>
    </submittedName>
</protein>
<dbReference type="OrthoDB" id="9802752at2"/>
<dbReference type="InterPro" id="IPR003812">
    <property type="entry name" value="Fido"/>
</dbReference>
<reference evidence="3 4" key="1">
    <citation type="submission" date="2017-01" db="EMBL/GenBank/DDBJ databases">
        <authorList>
            <person name="Mah S.A."/>
            <person name="Swanson W.J."/>
            <person name="Moy G.W."/>
            <person name="Vacquier V.D."/>
        </authorList>
    </citation>
    <scope>NUCLEOTIDE SEQUENCE [LARGE SCALE GENOMIC DNA]</scope>
    <source>
        <strain evidence="3 4">NIO-1016</strain>
    </source>
</reference>
<evidence type="ECO:0000259" key="1">
    <source>
        <dbReference type="PROSITE" id="PS51459"/>
    </source>
</evidence>
<dbReference type="STRING" id="1017273.SAMN05443094_104359"/>
<dbReference type="PANTHER" id="PTHR39426:SF1">
    <property type="entry name" value="HOMOLOGY TO DEATH-ON-CURING PROTEIN OF PHAGE P1"/>
    <property type="match status" value="1"/>
</dbReference>
<dbReference type="EMBL" id="FTLX01000004">
    <property type="protein sequence ID" value="SIQ96939.1"/>
    <property type="molecule type" value="Genomic_DNA"/>
</dbReference>
<dbReference type="PANTHER" id="PTHR39426">
    <property type="entry name" value="HOMOLOGY TO DEATH-ON-CURING PROTEIN OF PHAGE P1"/>
    <property type="match status" value="1"/>
</dbReference>
<dbReference type="InterPro" id="IPR053737">
    <property type="entry name" value="Type_II_TA_Toxin"/>
</dbReference>
<feature type="domain" description="Fido" evidence="1">
    <location>
        <begin position="4"/>
        <end position="124"/>
    </location>
</feature>
<dbReference type="InterPro" id="IPR006440">
    <property type="entry name" value="Doc"/>
</dbReference>
<dbReference type="Pfam" id="PF02661">
    <property type="entry name" value="Fic"/>
    <property type="match status" value="1"/>
</dbReference>
<dbReference type="GO" id="GO:0016301">
    <property type="term" value="F:kinase activity"/>
    <property type="evidence" value="ECO:0007669"/>
    <property type="project" value="InterPro"/>
</dbReference>
<gene>
    <name evidence="2" type="ORF">B1B05_10940</name>
    <name evidence="3" type="ORF">SAMN05443094_104359</name>
</gene>
<dbReference type="Gene3D" id="1.20.120.1870">
    <property type="entry name" value="Fic/DOC protein, Fido domain"/>
    <property type="match status" value="1"/>
</dbReference>
<dbReference type="PROSITE" id="PS51459">
    <property type="entry name" value="FIDO"/>
    <property type="match status" value="1"/>
</dbReference>
<proteinExistence type="predicted"/>
<accession>A0A1N6X3U4</accession>
<keyword evidence="5" id="KW-1185">Reference proteome</keyword>
<reference evidence="2" key="3">
    <citation type="submission" date="2017-03" db="EMBL/GenBank/DDBJ databases">
        <authorList>
            <person name="Dastager S.G."/>
            <person name="Neurgaonkar P.S."/>
            <person name="Dharne M.S."/>
        </authorList>
    </citation>
    <scope>NUCLEOTIDE SEQUENCE</scope>
    <source>
        <strain evidence="2">DSM 25145</strain>
    </source>
</reference>
<dbReference type="Proteomes" id="UP000186385">
    <property type="component" value="Unassembled WGS sequence"/>
</dbReference>
<evidence type="ECO:0000313" key="4">
    <source>
        <dbReference type="Proteomes" id="UP000186385"/>
    </source>
</evidence>
<sequence length="133" mass="15203">MKKLSSGIAVELNRLLIEEYSKGEMKGVKEPALLDSAIERPFQTMFGESLYQDIFEKSTALFESLAKNHVFYNANKRTAFACMTYFLFINGRICVMNEQQASDMTVNFVTGELKFEEVVQLIKNNSYQKSTKS</sequence>
<evidence type="ECO:0000313" key="2">
    <source>
        <dbReference type="EMBL" id="OXS78104.1"/>
    </source>
</evidence>